<dbReference type="STRING" id="284581.AMD01_08755"/>
<dbReference type="InterPro" id="IPR038117">
    <property type="entry name" value="BofC_C_sf"/>
</dbReference>
<keyword evidence="4" id="KW-1185">Reference proteome</keyword>
<dbReference type="InterPro" id="IPR015071">
    <property type="entry name" value="BOFC_N"/>
</dbReference>
<dbReference type="EMBL" id="LILC01000011">
    <property type="protein sequence ID" value="KOO47046.1"/>
    <property type="molecule type" value="Genomic_DNA"/>
</dbReference>
<evidence type="ECO:0000259" key="1">
    <source>
        <dbReference type="Pfam" id="PF08955"/>
    </source>
</evidence>
<reference evidence="4" key="1">
    <citation type="submission" date="2015-08" db="EMBL/GenBank/DDBJ databases">
        <title>Fjat-14210 dsm16467.</title>
        <authorList>
            <person name="Liu B."/>
            <person name="Wang J."/>
            <person name="Zhu Y."/>
            <person name="Liu G."/>
            <person name="Chen Q."/>
            <person name="Chen Z."/>
            <person name="Lan J."/>
            <person name="Che J."/>
            <person name="Ge C."/>
            <person name="Shi H."/>
            <person name="Pan Z."/>
            <person name="Liu X."/>
        </authorList>
    </citation>
    <scope>NUCLEOTIDE SEQUENCE [LARGE SCALE GENOMIC DNA]</scope>
    <source>
        <strain evidence="4">DSM 16467</strain>
    </source>
</reference>
<evidence type="ECO:0000259" key="2">
    <source>
        <dbReference type="Pfam" id="PF08977"/>
    </source>
</evidence>
<organism evidence="3 4">
    <name type="scientific">Priestia koreensis</name>
    <dbReference type="NCBI Taxonomy" id="284581"/>
    <lineage>
        <taxon>Bacteria</taxon>
        <taxon>Bacillati</taxon>
        <taxon>Bacillota</taxon>
        <taxon>Bacilli</taxon>
        <taxon>Bacillales</taxon>
        <taxon>Bacillaceae</taxon>
        <taxon>Priestia</taxon>
    </lineage>
</organism>
<sequence length="148" mass="17161">MGFSHPVYGAENEKPHRTTILLERVYLDGIVGEEEIEQKNITKETAVSEYKEWRLVAEFDDELIFRTHVDDISPLLKTNGYFGVSGEGILSVYEGVPTSQQQKVIQSFFQLDINKLESRQHEQLQNGIRIHSKDQYLALLNFYKPYSH</sequence>
<dbReference type="InterPro" id="IPR015050">
    <property type="entry name" value="BofC_C"/>
</dbReference>
<dbReference type="AlphaFoldDB" id="A0A0M0L7I3"/>
<comment type="caution">
    <text evidence="3">The sequence shown here is derived from an EMBL/GenBank/DDBJ whole genome shotgun (WGS) entry which is preliminary data.</text>
</comment>
<feature type="domain" description="Bypass of forespore C C-terminal" evidence="1">
    <location>
        <begin position="70"/>
        <end position="144"/>
    </location>
</feature>
<proteinExistence type="predicted"/>
<dbReference type="Pfam" id="PF08955">
    <property type="entry name" value="BofC_C"/>
    <property type="match status" value="1"/>
</dbReference>
<dbReference type="Proteomes" id="UP000037558">
    <property type="component" value="Unassembled WGS sequence"/>
</dbReference>
<name>A0A0M0L7I3_9BACI</name>
<gene>
    <name evidence="3" type="ORF">AMD01_08755</name>
</gene>
<accession>A0A0M0L7I3</accession>
<dbReference type="Gene3D" id="3.30.70.1740">
    <property type="entry name" value="Bypass-of-forespore C, C-terminal domain"/>
    <property type="match status" value="1"/>
</dbReference>
<evidence type="ECO:0000313" key="4">
    <source>
        <dbReference type="Proteomes" id="UP000037558"/>
    </source>
</evidence>
<dbReference type="InterPro" id="IPR038118">
    <property type="entry name" value="BOFC_N_sf"/>
</dbReference>
<dbReference type="Gene3D" id="3.10.20.420">
    <property type="entry name" value="Bypass-of-forespore C, N-terminal domain"/>
    <property type="match status" value="1"/>
</dbReference>
<evidence type="ECO:0000313" key="3">
    <source>
        <dbReference type="EMBL" id="KOO47046.1"/>
    </source>
</evidence>
<feature type="domain" description="Bypass-of-forespore C N-terminal" evidence="2">
    <location>
        <begin position="19"/>
        <end position="66"/>
    </location>
</feature>
<dbReference type="Pfam" id="PF08977">
    <property type="entry name" value="BOFC_N"/>
    <property type="match status" value="1"/>
</dbReference>
<dbReference type="PATRIC" id="fig|284581.3.peg.3805"/>
<protein>
    <submittedName>
        <fullName evidence="3">Uncharacterized protein</fullName>
    </submittedName>
</protein>